<reference evidence="1 2" key="1">
    <citation type="journal article" date="2021" name="Front. Genet.">
        <title>Chromosome-Level Genome Assembly Reveals Significant Gene Expansion in the Toll and IMD Signaling Pathways of Dendrolimus kikuchii.</title>
        <authorList>
            <person name="Zhou J."/>
            <person name="Wu P."/>
            <person name="Xiong Z."/>
            <person name="Liu N."/>
            <person name="Zhao N."/>
            <person name="Ji M."/>
            <person name="Qiu Y."/>
            <person name="Yang B."/>
        </authorList>
    </citation>
    <scope>NUCLEOTIDE SEQUENCE [LARGE SCALE GENOMIC DNA]</scope>
    <source>
        <strain evidence="1">Ann1</strain>
    </source>
</reference>
<gene>
    <name evidence="1" type="ORF">K1T71_013393</name>
</gene>
<dbReference type="Proteomes" id="UP000824533">
    <property type="component" value="Linkage Group LG25"/>
</dbReference>
<protein>
    <submittedName>
        <fullName evidence="1">Uncharacterized protein</fullName>
    </submittedName>
</protein>
<dbReference type="EMBL" id="CM034411">
    <property type="protein sequence ID" value="KAJ0171194.1"/>
    <property type="molecule type" value="Genomic_DNA"/>
</dbReference>
<comment type="caution">
    <text evidence="1">The sequence shown here is derived from an EMBL/GenBank/DDBJ whole genome shotgun (WGS) entry which is preliminary data.</text>
</comment>
<proteinExistence type="predicted"/>
<evidence type="ECO:0000313" key="1">
    <source>
        <dbReference type="EMBL" id="KAJ0171194.1"/>
    </source>
</evidence>
<accession>A0ACC1CHY7</accession>
<evidence type="ECO:0000313" key="2">
    <source>
        <dbReference type="Proteomes" id="UP000824533"/>
    </source>
</evidence>
<sequence length="326" mass="36982">MSVLHKIFIVLCTLLLIHKYFYHSKNLVVRIKDPKFSLLGPFNTTKYVVDDIYDRLIDLKEFSFKINPQPCKNYLAGLLLVVIVSSNPNNYANRMIIRNTWGRSVDAVQVVYLVGESNNKTLSEQIINESAIYGDVVQGAFIDAYKNMTYKHVMGLKWVSHHCPQAKYVLKTDDDVVVNSNALWQFLSRELSPWGAKGLITCQVLEHAPVQREANSKWKVTVEEFPLAFYPTYCAGWAILYSQDVVSRLLKEAQLTPYFWIDDVHITGVIAQKIGVARTPLSSLVLTQIRAGLLKNLGPQYAGQFVFGPPDLSVDKISQLWKAIPE</sequence>
<organism evidence="1 2">
    <name type="scientific">Dendrolimus kikuchii</name>
    <dbReference type="NCBI Taxonomy" id="765133"/>
    <lineage>
        <taxon>Eukaryota</taxon>
        <taxon>Metazoa</taxon>
        <taxon>Ecdysozoa</taxon>
        <taxon>Arthropoda</taxon>
        <taxon>Hexapoda</taxon>
        <taxon>Insecta</taxon>
        <taxon>Pterygota</taxon>
        <taxon>Neoptera</taxon>
        <taxon>Endopterygota</taxon>
        <taxon>Lepidoptera</taxon>
        <taxon>Glossata</taxon>
        <taxon>Ditrysia</taxon>
        <taxon>Bombycoidea</taxon>
        <taxon>Lasiocampidae</taxon>
        <taxon>Dendrolimus</taxon>
    </lineage>
</organism>
<name>A0ACC1CHY7_9NEOP</name>
<keyword evidence="2" id="KW-1185">Reference proteome</keyword>